<proteinExistence type="inferred from homology"/>
<dbReference type="PANTHER" id="PTHR46268:SF6">
    <property type="entry name" value="UNIVERSAL STRESS PROTEIN UP12"/>
    <property type="match status" value="1"/>
</dbReference>
<comment type="caution">
    <text evidence="3">The sequence shown here is derived from an EMBL/GenBank/DDBJ whole genome shotgun (WGS) entry which is preliminary data.</text>
</comment>
<dbReference type="EMBL" id="MORL01000002">
    <property type="protein sequence ID" value="OIN60239.1"/>
    <property type="molecule type" value="Genomic_DNA"/>
</dbReference>
<dbReference type="OrthoDB" id="9788959at2"/>
<feature type="domain" description="UspA" evidence="2">
    <location>
        <begin position="188"/>
        <end position="274"/>
    </location>
</feature>
<dbReference type="Pfam" id="PF00582">
    <property type="entry name" value="Usp"/>
    <property type="match status" value="2"/>
</dbReference>
<protein>
    <recommendedName>
        <fullName evidence="2">UspA domain-containing protein</fullName>
    </recommendedName>
</protein>
<evidence type="ECO:0000256" key="1">
    <source>
        <dbReference type="ARBA" id="ARBA00008791"/>
    </source>
</evidence>
<reference evidence="3 4" key="1">
    <citation type="submission" date="2016-10" db="EMBL/GenBank/DDBJ databases">
        <title>Arsenicibacter rosenii gen. nov., sp. nov., an efficient arsenic-methylating bacterium isolated from an arsenic-contaminated paddy soil.</title>
        <authorList>
            <person name="Huang K."/>
        </authorList>
    </citation>
    <scope>NUCLEOTIDE SEQUENCE [LARGE SCALE GENOMIC DNA]</scope>
    <source>
        <strain evidence="3 4">SM-1</strain>
    </source>
</reference>
<organism evidence="3 4">
    <name type="scientific">Arsenicibacter rosenii</name>
    <dbReference type="NCBI Taxonomy" id="1750698"/>
    <lineage>
        <taxon>Bacteria</taxon>
        <taxon>Pseudomonadati</taxon>
        <taxon>Bacteroidota</taxon>
        <taxon>Cytophagia</taxon>
        <taxon>Cytophagales</taxon>
        <taxon>Spirosomataceae</taxon>
        <taxon>Arsenicibacter</taxon>
    </lineage>
</organism>
<dbReference type="PRINTS" id="PR01438">
    <property type="entry name" value="UNVRSLSTRESS"/>
</dbReference>
<name>A0A1S2VNA0_9BACT</name>
<dbReference type="RefSeq" id="WP_071502035.1">
    <property type="nucleotide sequence ID" value="NZ_MORL01000002.1"/>
</dbReference>
<keyword evidence="4" id="KW-1185">Reference proteome</keyword>
<dbReference type="SUPFAM" id="SSF52402">
    <property type="entry name" value="Adenine nucleotide alpha hydrolases-like"/>
    <property type="match status" value="2"/>
</dbReference>
<dbReference type="PANTHER" id="PTHR46268">
    <property type="entry name" value="STRESS RESPONSE PROTEIN NHAX"/>
    <property type="match status" value="1"/>
</dbReference>
<evidence type="ECO:0000313" key="3">
    <source>
        <dbReference type="EMBL" id="OIN60239.1"/>
    </source>
</evidence>
<dbReference type="AlphaFoldDB" id="A0A1S2VNA0"/>
<dbReference type="InterPro" id="IPR006015">
    <property type="entry name" value="Universal_stress_UspA"/>
</dbReference>
<dbReference type="CDD" id="cd00293">
    <property type="entry name" value="USP-like"/>
    <property type="match status" value="1"/>
</dbReference>
<gene>
    <name evidence="3" type="ORF">BLX24_05230</name>
</gene>
<dbReference type="Gene3D" id="3.40.50.12370">
    <property type="match status" value="1"/>
</dbReference>
<evidence type="ECO:0000259" key="2">
    <source>
        <dbReference type="Pfam" id="PF00582"/>
    </source>
</evidence>
<accession>A0A1S2VNA0</accession>
<comment type="similarity">
    <text evidence="1">Belongs to the universal stress protein A family.</text>
</comment>
<feature type="domain" description="UspA" evidence="2">
    <location>
        <begin position="1"/>
        <end position="142"/>
    </location>
</feature>
<sequence>MKTILVPVDFSENAANALHFAINLSQKLQADLILFHSFHTFHVNPYGSARALDEEMRGGKQYADEQLRQFYLKAGGNPLDTPVLISSPNELRDEIMQLVAGKHIDLIVMGTQGAGSKLEGMLFGTNTAWVIEKAPCPVIAIPEHLHLDTLTEIVYATDYLPGDLVNLALLTPVADLFKAHVTVIHVAKDESWAAVQALAAFEQQVMTNTDFTDISFRLWKGNGVERSLDQYLETNKVDLLVMTAHQRSATEKLFGKSMTKAMALHAATPLMVFHQ</sequence>
<dbReference type="InterPro" id="IPR006016">
    <property type="entry name" value="UspA"/>
</dbReference>
<dbReference type="Proteomes" id="UP000181790">
    <property type="component" value="Unassembled WGS sequence"/>
</dbReference>
<evidence type="ECO:0000313" key="4">
    <source>
        <dbReference type="Proteomes" id="UP000181790"/>
    </source>
</evidence>